<dbReference type="InterPro" id="IPR036259">
    <property type="entry name" value="MFS_trans_sf"/>
</dbReference>
<evidence type="ECO:0000256" key="1">
    <source>
        <dbReference type="SAM" id="Phobius"/>
    </source>
</evidence>
<dbReference type="STRING" id="679936.Sulac_2349"/>
<protein>
    <submittedName>
        <fullName evidence="2">Major facilitator superfamily MFS_1</fullName>
    </submittedName>
</protein>
<keyword evidence="1" id="KW-1133">Transmembrane helix</keyword>
<feature type="transmembrane region" description="Helical" evidence="1">
    <location>
        <begin position="357"/>
        <end position="377"/>
    </location>
</feature>
<feature type="transmembrane region" description="Helical" evidence="1">
    <location>
        <begin position="262"/>
        <end position="282"/>
    </location>
</feature>
<evidence type="ECO:0000313" key="2">
    <source>
        <dbReference type="EMBL" id="AEW05817.1"/>
    </source>
</evidence>
<reference evidence="3" key="1">
    <citation type="submission" date="2011-12" db="EMBL/GenBank/DDBJ databases">
        <title>The complete genome of chromosome of Sulfobacillus acidophilus DSM 10332.</title>
        <authorList>
            <person name="Lucas S."/>
            <person name="Han J."/>
            <person name="Lapidus A."/>
            <person name="Bruce D."/>
            <person name="Goodwin L."/>
            <person name="Pitluck S."/>
            <person name="Peters L."/>
            <person name="Kyrpides N."/>
            <person name="Mavromatis K."/>
            <person name="Ivanova N."/>
            <person name="Mikhailova N."/>
            <person name="Chertkov O."/>
            <person name="Saunders E."/>
            <person name="Detter J.C."/>
            <person name="Tapia R."/>
            <person name="Han C."/>
            <person name="Land M."/>
            <person name="Hauser L."/>
            <person name="Markowitz V."/>
            <person name="Cheng J.-F."/>
            <person name="Hugenholtz P."/>
            <person name="Woyke T."/>
            <person name="Wu D."/>
            <person name="Pukall R."/>
            <person name="Gehrich-Schroeter G."/>
            <person name="Schneider S."/>
            <person name="Klenk H.-P."/>
            <person name="Eisen J.A."/>
        </authorList>
    </citation>
    <scope>NUCLEOTIDE SEQUENCE [LARGE SCALE GENOMIC DNA]</scope>
    <source>
        <strain evidence="3">ATCC 700253 / DSM 10332 / NAL</strain>
    </source>
</reference>
<accession>G8TUU3</accession>
<keyword evidence="3" id="KW-1185">Reference proteome</keyword>
<dbReference type="PATRIC" id="fig|679936.5.peg.2434"/>
<gene>
    <name evidence="2" type="ordered locus">Sulac_2349</name>
</gene>
<dbReference type="PANTHER" id="PTHR23526:SF2">
    <property type="entry name" value="MAJOR FACILITATOR SUPERFAMILY (MFS) PROFILE DOMAIN-CONTAINING PROTEIN"/>
    <property type="match status" value="1"/>
</dbReference>
<dbReference type="EMBL" id="CP003179">
    <property type="protein sequence ID" value="AEW05817.1"/>
    <property type="molecule type" value="Genomic_DNA"/>
</dbReference>
<feature type="transmembrane region" description="Helical" evidence="1">
    <location>
        <begin position="154"/>
        <end position="171"/>
    </location>
</feature>
<feature type="transmembrane region" description="Helical" evidence="1">
    <location>
        <begin position="177"/>
        <end position="198"/>
    </location>
</feature>
<name>G8TUU3_SULAD</name>
<proteinExistence type="predicted"/>
<keyword evidence="1" id="KW-0812">Transmembrane</keyword>
<dbReference type="AlphaFoldDB" id="G8TUU3"/>
<dbReference type="HOGENOM" id="CLU_025379_1_0_9"/>
<dbReference type="PANTHER" id="PTHR23526">
    <property type="entry name" value="INTEGRAL MEMBRANE TRANSPORT PROTEIN-RELATED"/>
    <property type="match status" value="1"/>
</dbReference>
<dbReference type="Gene3D" id="1.20.1250.20">
    <property type="entry name" value="MFS general substrate transporter like domains"/>
    <property type="match status" value="1"/>
</dbReference>
<keyword evidence="1" id="KW-0472">Membrane</keyword>
<organism evidence="2 3">
    <name type="scientific">Sulfobacillus acidophilus (strain ATCC 700253 / DSM 10332 / NAL)</name>
    <dbReference type="NCBI Taxonomy" id="679936"/>
    <lineage>
        <taxon>Bacteria</taxon>
        <taxon>Bacillati</taxon>
        <taxon>Bacillota</taxon>
        <taxon>Clostridia</taxon>
        <taxon>Eubacteriales</taxon>
        <taxon>Clostridiales Family XVII. Incertae Sedis</taxon>
        <taxon>Sulfobacillus</taxon>
    </lineage>
</organism>
<evidence type="ECO:0000313" key="3">
    <source>
        <dbReference type="Proteomes" id="UP000005439"/>
    </source>
</evidence>
<reference evidence="2 3" key="2">
    <citation type="journal article" date="2012" name="Stand. Genomic Sci.">
        <title>Complete genome sequence of the moderately thermophilic mineral-sulfide-oxidizing firmicute Sulfobacillus acidophilus type strain (NAL(T)).</title>
        <authorList>
            <person name="Anderson I."/>
            <person name="Chertkov O."/>
            <person name="Chen A."/>
            <person name="Saunders E."/>
            <person name="Lapidus A."/>
            <person name="Nolan M."/>
            <person name="Lucas S."/>
            <person name="Hammon N."/>
            <person name="Deshpande S."/>
            <person name="Cheng J.F."/>
            <person name="Han C."/>
            <person name="Tapia R."/>
            <person name="Goodwin L.A."/>
            <person name="Pitluck S."/>
            <person name="Liolios K."/>
            <person name="Pagani I."/>
            <person name="Ivanova N."/>
            <person name="Mikhailova N."/>
            <person name="Pati A."/>
            <person name="Palaniappan K."/>
            <person name="Land M."/>
            <person name="Pan C."/>
            <person name="Rohde M."/>
            <person name="Pukall R."/>
            <person name="Goker M."/>
            <person name="Detter J.C."/>
            <person name="Woyke T."/>
            <person name="Bristow J."/>
            <person name="Eisen J.A."/>
            <person name="Markowitz V."/>
            <person name="Hugenholtz P."/>
            <person name="Kyrpides N.C."/>
            <person name="Klenk H.P."/>
            <person name="Mavromatis K."/>
        </authorList>
    </citation>
    <scope>NUCLEOTIDE SEQUENCE [LARGE SCALE GENOMIC DNA]</scope>
    <source>
        <strain evidence="3">ATCC 700253 / DSM 10332 / NAL</strain>
    </source>
</reference>
<dbReference type="Proteomes" id="UP000005439">
    <property type="component" value="Chromosome"/>
</dbReference>
<feature type="transmembrane region" description="Helical" evidence="1">
    <location>
        <begin position="55"/>
        <end position="75"/>
    </location>
</feature>
<feature type="transmembrane region" description="Helical" evidence="1">
    <location>
        <begin position="294"/>
        <end position="311"/>
    </location>
</feature>
<feature type="transmembrane region" description="Helical" evidence="1">
    <location>
        <begin position="383"/>
        <end position="401"/>
    </location>
</feature>
<dbReference type="InterPro" id="IPR052528">
    <property type="entry name" value="Sugar_transport-like"/>
</dbReference>
<dbReference type="KEGG" id="sap:Sulac_2349"/>
<sequence>MADEPIREPSPKDESYNLKINAWNGVLKGAGGQLVNPFLGINAIRLGAPNIDLGIISAIPYLAGGLAALLSPWLVRQPELKQTTVRLFLIARLSILLFAAIDADPLLPHRALWLVIAIVWANIPGALATLSWQAMTTALFSGAMRSTAVMWRQWGMNVVGVIAVLLGGWAINRDPGTRGYMVLYVIGAFLGLAEVAIYRRFRVPHLHRDLPSTTWATALPDLWHHRKLRQFILASTVFYFGWLMLWPASLRYQVSVEHANNGWMAIYTAVNAIFSIAALPVWRLFNRRVPTRRLLPWATLGMALTPAIYLFHPSLAAIILANVTGGLAGAGFNLLINVRLMEVVPESLRTMAVGANTFLTGVVGGLGAISAVLFMHWGSLMAAFWGATVIRVMAAGLFVWASGSFRQYVPHPHRAPLG</sequence>
<feature type="transmembrane region" description="Helical" evidence="1">
    <location>
        <begin position="112"/>
        <end position="133"/>
    </location>
</feature>
<feature type="transmembrane region" description="Helical" evidence="1">
    <location>
        <begin position="231"/>
        <end position="250"/>
    </location>
</feature>
<feature type="transmembrane region" description="Helical" evidence="1">
    <location>
        <begin position="87"/>
        <end position="106"/>
    </location>
</feature>
<dbReference type="SUPFAM" id="SSF103473">
    <property type="entry name" value="MFS general substrate transporter"/>
    <property type="match status" value="1"/>
</dbReference>
<feature type="transmembrane region" description="Helical" evidence="1">
    <location>
        <begin position="317"/>
        <end position="336"/>
    </location>
</feature>